<evidence type="ECO:0000313" key="3">
    <source>
        <dbReference type="Proteomes" id="UP000019275"/>
    </source>
</evidence>
<evidence type="ECO:0000259" key="1">
    <source>
        <dbReference type="Pfam" id="PF09994"/>
    </source>
</evidence>
<evidence type="ECO:0000313" key="2">
    <source>
        <dbReference type="EMBL" id="EWH10173.1"/>
    </source>
</evidence>
<accession>A0ABN0RJD8</accession>
<name>A0ABN0RJD8_9FLAO</name>
<organism evidence="2 3">
    <name type="scientific">Cellulophaga geojensis KL-A</name>
    <dbReference type="NCBI Taxonomy" id="1328323"/>
    <lineage>
        <taxon>Bacteria</taxon>
        <taxon>Pseudomonadati</taxon>
        <taxon>Bacteroidota</taxon>
        <taxon>Flavobacteriia</taxon>
        <taxon>Flavobacteriales</taxon>
        <taxon>Flavobacteriaceae</taxon>
        <taxon>Cellulophaga</taxon>
    </lineage>
</organism>
<feature type="domain" description="T6SS Phospholipase effector Tle1-like catalytic" evidence="1">
    <location>
        <begin position="27"/>
        <end position="325"/>
    </location>
</feature>
<dbReference type="PANTHER" id="PTHR33840">
    <property type="match status" value="1"/>
</dbReference>
<dbReference type="PANTHER" id="PTHR33840:SF1">
    <property type="entry name" value="TLE1 PHOSPHOLIPASE DOMAIN-CONTAINING PROTEIN"/>
    <property type="match status" value="1"/>
</dbReference>
<dbReference type="RefSeq" id="WP_034647222.1">
    <property type="nucleotide sequence ID" value="NZ_ARZX01000041.1"/>
</dbReference>
<gene>
    <name evidence="2" type="ORF">KLA_16892</name>
</gene>
<sequence length="492" mass="55874">MSSIKFGTYTPPEEEKKENKIDVIVSVFFDGTLNNKANTTSRINDDNKYTWLFTKGDTSYENDYSNIARLEMNYNAQVKPQETNNENKIITYETHNINVYVEGIGTMDGGDDLDAKYGTVTGMGRHGAKAKAEKSFKLILKKLNKINLKEGTIINKISIDAYGFSRGAAAARHFLNSCSGRKKATLERNYKEKNGQKVYTDEENGWFDGISTEEYQEYTYGGDLGVYLKEKGVKFSKVELRFAGLFDTVPSIGVFSHENDHKQLNLSLPSKLKKAVHITATDEHRKNFELRQISGASLTSSKRVEINLPGVHSDIGGGYNDAKKEKIRLSSSRSKAIILEDKKWLISQGWYTKNDLKITEIDTSYESESLGKVEQKNYTLHGYKASISNKYSFIPLHLMKDYAEKIHKNLFKPKINTSFKISGDTLSAANERINDYIKQRDEIPHDLTSSEVTQKDISLIKKLRYHHFHFSASLDIGMAPEGYANNRKRTIY</sequence>
<keyword evidence="3" id="KW-1185">Reference proteome</keyword>
<dbReference type="Pfam" id="PF09994">
    <property type="entry name" value="T6SS_Tle1-like_cat"/>
    <property type="match status" value="1"/>
</dbReference>
<protein>
    <recommendedName>
        <fullName evidence="1">T6SS Phospholipase effector Tle1-like catalytic domain-containing protein</fullName>
    </recommendedName>
</protein>
<dbReference type="InterPro" id="IPR018712">
    <property type="entry name" value="Tle1-like_cat"/>
</dbReference>
<comment type="caution">
    <text evidence="2">The sequence shown here is derived from an EMBL/GenBank/DDBJ whole genome shotgun (WGS) entry which is preliminary data.</text>
</comment>
<reference evidence="2 3" key="1">
    <citation type="journal article" date="2014" name="Genome Announc.">
        <title>Draft Genome Sequence of the Carrageenan-Degrading Bacterium Cellulophaga sp. Strain KL-A, Isolated from Decaying Marine Algae.</title>
        <authorList>
            <person name="Shan D."/>
            <person name="Ying J."/>
            <person name="Li X."/>
            <person name="Gao Z."/>
            <person name="Wei G."/>
            <person name="Shao Z."/>
        </authorList>
    </citation>
    <scope>NUCLEOTIDE SEQUENCE [LARGE SCALE GENOMIC DNA]</scope>
    <source>
        <strain evidence="2 3">KL-A</strain>
    </source>
</reference>
<dbReference type="Proteomes" id="UP000019275">
    <property type="component" value="Unassembled WGS sequence"/>
</dbReference>
<proteinExistence type="predicted"/>
<dbReference type="EMBL" id="ARZX01000041">
    <property type="protein sequence ID" value="EWH10173.1"/>
    <property type="molecule type" value="Genomic_DNA"/>
</dbReference>